<reference evidence="3" key="2">
    <citation type="submission" date="2022-06" db="UniProtKB">
        <authorList>
            <consortium name="EnsemblMetazoa"/>
        </authorList>
    </citation>
    <scope>IDENTIFICATION</scope>
    <source>
        <strain evidence="3">DF5081</strain>
    </source>
</reference>
<keyword evidence="2" id="KW-0812">Transmembrane</keyword>
<dbReference type="Gene3D" id="1.20.58.390">
    <property type="entry name" value="Neurotransmitter-gated ion-channel transmembrane domain"/>
    <property type="match status" value="1"/>
</dbReference>
<evidence type="ECO:0000256" key="1">
    <source>
        <dbReference type="ARBA" id="ARBA00004141"/>
    </source>
</evidence>
<keyword evidence="2" id="KW-0472">Membrane</keyword>
<dbReference type="Gene3D" id="2.70.170.10">
    <property type="entry name" value="Neurotransmitter-gated ion-channel ligand-binding domain"/>
    <property type="match status" value="1"/>
</dbReference>
<dbReference type="GO" id="GO:0016020">
    <property type="term" value="C:membrane"/>
    <property type="evidence" value="ECO:0007669"/>
    <property type="project" value="UniProtKB-SubCell"/>
</dbReference>
<evidence type="ECO:0008006" key="5">
    <source>
        <dbReference type="Google" id="ProtNLM"/>
    </source>
</evidence>
<dbReference type="InterPro" id="IPR036734">
    <property type="entry name" value="Neur_chan_lig-bd_sf"/>
</dbReference>
<dbReference type="AlphaFoldDB" id="A0A8R1EVI2"/>
<accession>A0A8R1EVI2</accession>
<dbReference type="InterPro" id="IPR038050">
    <property type="entry name" value="Neuro_actylchol_rec"/>
</dbReference>
<dbReference type="EnsemblMetazoa" id="CJA43039.1">
    <property type="protein sequence ID" value="CJA43039.1"/>
    <property type="gene ID" value="WBGene00218887"/>
</dbReference>
<evidence type="ECO:0000256" key="2">
    <source>
        <dbReference type="SAM" id="Phobius"/>
    </source>
</evidence>
<keyword evidence="2" id="KW-1133">Transmembrane helix</keyword>
<sequence>MRHPPQQWHATHGVASLVREEKKYDCCPNNYTMLHYDLVIQRKPLYYVLNLIAPTAVITFISIIGFFTSVNPFTNSFSVCV</sequence>
<dbReference type="GO" id="GO:0005230">
    <property type="term" value="F:extracellular ligand-gated monoatomic ion channel activity"/>
    <property type="evidence" value="ECO:0007669"/>
    <property type="project" value="InterPro"/>
</dbReference>
<dbReference type="InterPro" id="IPR036719">
    <property type="entry name" value="Neuro-gated_channel_TM_sf"/>
</dbReference>
<keyword evidence="4" id="KW-1185">Reference proteome</keyword>
<protein>
    <recommendedName>
        <fullName evidence="5">Neurotransmitter-gated ion-channel transmembrane domain-containing protein</fullName>
    </recommendedName>
</protein>
<organism evidence="3 4">
    <name type="scientific">Caenorhabditis japonica</name>
    <dbReference type="NCBI Taxonomy" id="281687"/>
    <lineage>
        <taxon>Eukaryota</taxon>
        <taxon>Metazoa</taxon>
        <taxon>Ecdysozoa</taxon>
        <taxon>Nematoda</taxon>
        <taxon>Chromadorea</taxon>
        <taxon>Rhabditida</taxon>
        <taxon>Rhabditina</taxon>
        <taxon>Rhabditomorpha</taxon>
        <taxon>Rhabditoidea</taxon>
        <taxon>Rhabditidae</taxon>
        <taxon>Peloderinae</taxon>
        <taxon>Caenorhabditis</taxon>
    </lineage>
</organism>
<comment type="subcellular location">
    <subcellularLocation>
        <location evidence="1">Membrane</location>
        <topology evidence="1">Multi-pass membrane protein</topology>
    </subcellularLocation>
</comment>
<reference evidence="4" key="1">
    <citation type="submission" date="2010-08" db="EMBL/GenBank/DDBJ databases">
        <authorList>
            <consortium name="Caenorhabditis japonica Sequencing Consortium"/>
            <person name="Wilson R.K."/>
        </authorList>
    </citation>
    <scope>NUCLEOTIDE SEQUENCE [LARGE SCALE GENOMIC DNA]</scope>
    <source>
        <strain evidence="4">DF5081</strain>
    </source>
</reference>
<feature type="transmembrane region" description="Helical" evidence="2">
    <location>
        <begin position="45"/>
        <end position="67"/>
    </location>
</feature>
<dbReference type="SUPFAM" id="SSF90112">
    <property type="entry name" value="Neurotransmitter-gated ion-channel transmembrane pore"/>
    <property type="match status" value="1"/>
</dbReference>
<proteinExistence type="predicted"/>
<evidence type="ECO:0000313" key="4">
    <source>
        <dbReference type="Proteomes" id="UP000005237"/>
    </source>
</evidence>
<name>A0A8R1EVI2_CAEJA</name>
<dbReference type="Proteomes" id="UP000005237">
    <property type="component" value="Unassembled WGS sequence"/>
</dbReference>
<evidence type="ECO:0000313" key="3">
    <source>
        <dbReference type="EnsemblMetazoa" id="CJA43039.1"/>
    </source>
</evidence>